<proteinExistence type="predicted"/>
<dbReference type="EMBL" id="JAPQKI010000001">
    <property type="protein sequence ID" value="KAJ5112401.1"/>
    <property type="molecule type" value="Genomic_DNA"/>
</dbReference>
<evidence type="ECO:0000313" key="1">
    <source>
        <dbReference type="EMBL" id="KAJ5112401.1"/>
    </source>
</evidence>
<dbReference type="GeneID" id="81351929"/>
<comment type="caution">
    <text evidence="1">The sequence shown here is derived from an EMBL/GenBank/DDBJ whole genome shotgun (WGS) entry which is preliminary data.</text>
</comment>
<name>A0A9W9G5I6_9EURO</name>
<dbReference type="RefSeq" id="XP_056480174.1">
    <property type="nucleotide sequence ID" value="XM_056612950.1"/>
</dbReference>
<sequence>MQVFSLYDPGQLAARKDRGQLRSVHVRAAPVRILTGKQRRALREKRGRLATVTGKEGEVTADGTDVGEIGTVRSLHRMVRFTFRVQTACAQGIRQEKAIGSRGISRKVAATGHDSRLPAPLVPRPQLLMPGVLGSWILQWNPLILVPLQIIADDRRPGLACRVSIRHFRVLDLLRPGKGSRWGRPTAETRGKSLEMTSTGRMIHGGSVALMTVGIKV</sequence>
<keyword evidence="2" id="KW-1185">Reference proteome</keyword>
<protein>
    <submittedName>
        <fullName evidence="1">Uncharacterized protein</fullName>
    </submittedName>
</protein>
<reference evidence="1" key="2">
    <citation type="journal article" date="2023" name="IMA Fungus">
        <title>Comparative genomic study of the Penicillium genus elucidates a diverse pangenome and 15 lateral gene transfer events.</title>
        <authorList>
            <person name="Petersen C."/>
            <person name="Sorensen T."/>
            <person name="Nielsen M.R."/>
            <person name="Sondergaard T.E."/>
            <person name="Sorensen J.L."/>
            <person name="Fitzpatrick D.A."/>
            <person name="Frisvad J.C."/>
            <person name="Nielsen K.L."/>
        </authorList>
    </citation>
    <scope>NUCLEOTIDE SEQUENCE</scope>
    <source>
        <strain evidence="1">IBT 30761</strain>
    </source>
</reference>
<accession>A0A9W9G5I6</accession>
<organism evidence="1 2">
    <name type="scientific">Penicillium argentinense</name>
    <dbReference type="NCBI Taxonomy" id="1131581"/>
    <lineage>
        <taxon>Eukaryota</taxon>
        <taxon>Fungi</taxon>
        <taxon>Dikarya</taxon>
        <taxon>Ascomycota</taxon>
        <taxon>Pezizomycotina</taxon>
        <taxon>Eurotiomycetes</taxon>
        <taxon>Eurotiomycetidae</taxon>
        <taxon>Eurotiales</taxon>
        <taxon>Aspergillaceae</taxon>
        <taxon>Penicillium</taxon>
    </lineage>
</organism>
<reference evidence="1" key="1">
    <citation type="submission" date="2022-11" db="EMBL/GenBank/DDBJ databases">
        <authorList>
            <person name="Petersen C."/>
        </authorList>
    </citation>
    <scope>NUCLEOTIDE SEQUENCE</scope>
    <source>
        <strain evidence="1">IBT 30761</strain>
    </source>
</reference>
<dbReference type="Proteomes" id="UP001149074">
    <property type="component" value="Unassembled WGS sequence"/>
</dbReference>
<dbReference type="AlphaFoldDB" id="A0A9W9G5I6"/>
<evidence type="ECO:0000313" key="2">
    <source>
        <dbReference type="Proteomes" id="UP001149074"/>
    </source>
</evidence>
<gene>
    <name evidence="1" type="ORF">N7532_000446</name>
</gene>